<feature type="transmembrane region" description="Helical" evidence="6">
    <location>
        <begin position="336"/>
        <end position="365"/>
    </location>
</feature>
<keyword evidence="5 6" id="KW-0472">Membrane</keyword>
<dbReference type="AlphaFoldDB" id="A0A150WKU4"/>
<dbReference type="InterPro" id="IPR025857">
    <property type="entry name" value="MacB_PCD"/>
</dbReference>
<dbReference type="Proteomes" id="UP000075391">
    <property type="component" value="Unassembled WGS sequence"/>
</dbReference>
<evidence type="ECO:0000256" key="2">
    <source>
        <dbReference type="ARBA" id="ARBA00022475"/>
    </source>
</evidence>
<feature type="transmembrane region" description="Helical" evidence="6">
    <location>
        <begin position="294"/>
        <end position="315"/>
    </location>
</feature>
<dbReference type="GO" id="GO:0005886">
    <property type="term" value="C:plasma membrane"/>
    <property type="evidence" value="ECO:0007669"/>
    <property type="project" value="UniProtKB-SubCell"/>
</dbReference>
<feature type="domain" description="ABC3 transporter permease C-terminal" evidence="7">
    <location>
        <begin position="294"/>
        <end position="402"/>
    </location>
</feature>
<dbReference type="EMBL" id="LUKF01000012">
    <property type="protein sequence ID" value="KYG64554.1"/>
    <property type="molecule type" value="Genomic_DNA"/>
</dbReference>
<evidence type="ECO:0000313" key="9">
    <source>
        <dbReference type="EMBL" id="KYG64554.1"/>
    </source>
</evidence>
<proteinExistence type="predicted"/>
<evidence type="ECO:0000256" key="3">
    <source>
        <dbReference type="ARBA" id="ARBA00022692"/>
    </source>
</evidence>
<name>A0A150WKU4_BDEBC</name>
<protein>
    <submittedName>
        <fullName evidence="9">Peptide ABC transporter permease</fullName>
    </submittedName>
</protein>
<comment type="caution">
    <text evidence="9">The sequence shown here is derived from an EMBL/GenBank/DDBJ whole genome shotgun (WGS) entry which is preliminary data.</text>
</comment>
<keyword evidence="2" id="KW-1003">Cell membrane</keyword>
<evidence type="ECO:0000256" key="5">
    <source>
        <dbReference type="ARBA" id="ARBA00023136"/>
    </source>
</evidence>
<sequence length="421" mass="46217">MVFLKLAIKSLKNRAFATTLTVLSIALSVTLLLSVERAKRAAEEGFTQTISKTDLIVGARSGSLQLILYTVFNMGNATHNISYESYQDIKKNPAIEWTIPYSLGDGHRGFRVVGTNEDFFKHYRFRGSEKVELSQGQVFKDLWDVVVGAEVAHKLKYRLGDRIVVAHGVTKGEGIQNHADKPFVVTGILEATGTPLDRAVYMSLEGMEALHVDWADGAAPTAEKAIPREQLSRAGMKIHTITAFFVGAKSRIETLKLQRDINTYKEEPLLAIIPGVALSELWNGLSYVEGVLRIISWMVVLVGLVSMLIALTTTLNERRREMAILRAVGAKSSQIVGLLVFESALLTVVGIALGTLLSWTLIAILRPWIASEFGLYLVGPWVTKIELLYIGITFIGGTLMGLIPALRAQNLALKDGLSVKL</sequence>
<keyword evidence="3 6" id="KW-0812">Transmembrane</keyword>
<accession>A0A150WKU4</accession>
<dbReference type="InterPro" id="IPR051125">
    <property type="entry name" value="ABC-4/HrtB_transporter"/>
</dbReference>
<keyword evidence="4 6" id="KW-1133">Transmembrane helix</keyword>
<feature type="domain" description="MacB-like periplasmic core" evidence="8">
    <location>
        <begin position="18"/>
        <end position="219"/>
    </location>
</feature>
<dbReference type="InterPro" id="IPR003838">
    <property type="entry name" value="ABC3_permease_C"/>
</dbReference>
<dbReference type="Pfam" id="PF12704">
    <property type="entry name" value="MacB_PCD"/>
    <property type="match status" value="1"/>
</dbReference>
<dbReference type="PANTHER" id="PTHR43738:SF2">
    <property type="entry name" value="ABC TRANSPORTER PERMEASE"/>
    <property type="match status" value="1"/>
</dbReference>
<evidence type="ECO:0000259" key="8">
    <source>
        <dbReference type="Pfam" id="PF12704"/>
    </source>
</evidence>
<comment type="subcellular location">
    <subcellularLocation>
        <location evidence="1">Cell membrane</location>
        <topology evidence="1">Multi-pass membrane protein</topology>
    </subcellularLocation>
</comment>
<dbReference type="PANTHER" id="PTHR43738">
    <property type="entry name" value="ABC TRANSPORTER, MEMBRANE PROTEIN"/>
    <property type="match status" value="1"/>
</dbReference>
<organism evidence="9 10">
    <name type="scientific">Bdellovibrio bacteriovorus</name>
    <dbReference type="NCBI Taxonomy" id="959"/>
    <lineage>
        <taxon>Bacteria</taxon>
        <taxon>Pseudomonadati</taxon>
        <taxon>Bdellovibrionota</taxon>
        <taxon>Bdellovibrionia</taxon>
        <taxon>Bdellovibrionales</taxon>
        <taxon>Pseudobdellovibrionaceae</taxon>
        <taxon>Bdellovibrio</taxon>
    </lineage>
</organism>
<dbReference type="OrthoDB" id="5288409at2"/>
<evidence type="ECO:0000256" key="1">
    <source>
        <dbReference type="ARBA" id="ARBA00004651"/>
    </source>
</evidence>
<dbReference type="RefSeq" id="WP_063243530.1">
    <property type="nucleotide sequence ID" value="NZ_LUKF01000012.1"/>
</dbReference>
<evidence type="ECO:0000259" key="7">
    <source>
        <dbReference type="Pfam" id="PF02687"/>
    </source>
</evidence>
<reference evidence="9 10" key="1">
    <citation type="submission" date="2016-03" db="EMBL/GenBank/DDBJ databases">
        <authorList>
            <person name="Ploux O."/>
        </authorList>
    </citation>
    <scope>NUCLEOTIDE SEQUENCE [LARGE SCALE GENOMIC DNA]</scope>
    <source>
        <strain evidence="9 10">BER2</strain>
    </source>
</reference>
<evidence type="ECO:0000256" key="4">
    <source>
        <dbReference type="ARBA" id="ARBA00022989"/>
    </source>
</evidence>
<gene>
    <name evidence="9" type="ORF">AZI85_03855</name>
</gene>
<evidence type="ECO:0000256" key="6">
    <source>
        <dbReference type="SAM" id="Phobius"/>
    </source>
</evidence>
<dbReference type="Pfam" id="PF02687">
    <property type="entry name" value="FtsX"/>
    <property type="match status" value="1"/>
</dbReference>
<evidence type="ECO:0000313" key="10">
    <source>
        <dbReference type="Proteomes" id="UP000075391"/>
    </source>
</evidence>
<feature type="transmembrane region" description="Helical" evidence="6">
    <location>
        <begin position="385"/>
        <end position="406"/>
    </location>
</feature>